<feature type="chain" id="PRO_5031237074" evidence="1">
    <location>
        <begin position="17"/>
        <end position="221"/>
    </location>
</feature>
<dbReference type="AlphaFoldDB" id="A0A7V1CY67"/>
<proteinExistence type="predicted"/>
<dbReference type="InterPro" id="IPR029058">
    <property type="entry name" value="AB_hydrolase_fold"/>
</dbReference>
<comment type="caution">
    <text evidence="2">The sequence shown here is derived from an EMBL/GenBank/DDBJ whole genome shotgun (WGS) entry which is preliminary data.</text>
</comment>
<feature type="signal peptide" evidence="1">
    <location>
        <begin position="1"/>
        <end position="16"/>
    </location>
</feature>
<keyword evidence="1" id="KW-0732">Signal</keyword>
<organism evidence="2">
    <name type="scientific">Pseudoalteromonas prydzensis</name>
    <dbReference type="NCBI Taxonomy" id="182141"/>
    <lineage>
        <taxon>Bacteria</taxon>
        <taxon>Pseudomonadati</taxon>
        <taxon>Pseudomonadota</taxon>
        <taxon>Gammaproteobacteria</taxon>
        <taxon>Alteromonadales</taxon>
        <taxon>Pseudoalteromonadaceae</taxon>
        <taxon>Pseudoalteromonas</taxon>
    </lineage>
</organism>
<sequence>MFKLLFLLLFSSAPFAGEVFTAFPSTIDATQKYVFYSHGLIVEGTNPRPVNSRWGTYEFPEIKAALADTDYNLIAYHRANNTQPKAFAQKLASDVRLLIAKGVPAGNISLIGFSRGGAITILTSNLLANNDVTYIILAGCGRYLQNNPELNVHGSIYSIFETSDDVGSCQLLIDRSKGVKRFTEISISTDKEHGAFYTPIAEWVVPVKTWLKQSTHHRAAN</sequence>
<dbReference type="RefSeq" id="WP_304181443.1">
    <property type="nucleotide sequence ID" value="NZ_DRGM01000082.1"/>
</dbReference>
<evidence type="ECO:0000313" key="2">
    <source>
        <dbReference type="EMBL" id="HEA16369.1"/>
    </source>
</evidence>
<reference evidence="2" key="1">
    <citation type="journal article" date="2020" name="mSystems">
        <title>Genome- and Community-Level Interaction Insights into Carbon Utilization and Element Cycling Functions of Hydrothermarchaeota in Hydrothermal Sediment.</title>
        <authorList>
            <person name="Zhou Z."/>
            <person name="Liu Y."/>
            <person name="Xu W."/>
            <person name="Pan J."/>
            <person name="Luo Z.H."/>
            <person name="Li M."/>
        </authorList>
    </citation>
    <scope>NUCLEOTIDE SEQUENCE [LARGE SCALE GENOMIC DNA]</scope>
    <source>
        <strain evidence="2">HyVt-346</strain>
    </source>
</reference>
<gene>
    <name evidence="2" type="ORF">ENH88_07975</name>
</gene>
<dbReference type="SUPFAM" id="SSF53474">
    <property type="entry name" value="alpha/beta-Hydrolases"/>
    <property type="match status" value="1"/>
</dbReference>
<name>A0A7V1CY67_9GAMM</name>
<keyword evidence="2" id="KW-0378">Hydrolase</keyword>
<protein>
    <submittedName>
        <fullName evidence="2">Alpha/beta hydrolase</fullName>
    </submittedName>
</protein>
<dbReference type="EMBL" id="DRGM01000082">
    <property type="protein sequence ID" value="HEA16369.1"/>
    <property type="molecule type" value="Genomic_DNA"/>
</dbReference>
<dbReference type="GO" id="GO:0016787">
    <property type="term" value="F:hydrolase activity"/>
    <property type="evidence" value="ECO:0007669"/>
    <property type="project" value="UniProtKB-KW"/>
</dbReference>
<accession>A0A7V1CY67</accession>
<dbReference type="Proteomes" id="UP000886188">
    <property type="component" value="Unassembled WGS sequence"/>
</dbReference>
<evidence type="ECO:0000256" key="1">
    <source>
        <dbReference type="SAM" id="SignalP"/>
    </source>
</evidence>